<comment type="subunit">
    <text evidence="1">Homodimer.</text>
</comment>
<dbReference type="PROSITE" id="PS51502">
    <property type="entry name" value="S_R_A_B_BARREL"/>
    <property type="match status" value="1"/>
</dbReference>
<dbReference type="Gene3D" id="3.30.70.100">
    <property type="match status" value="1"/>
</dbReference>
<proteinExistence type="predicted"/>
<evidence type="ECO:0000313" key="4">
    <source>
        <dbReference type="Proteomes" id="UP000027161"/>
    </source>
</evidence>
<dbReference type="PANTHER" id="PTHR33178:SF10">
    <property type="entry name" value="STRESS-RESPONSE A_B BARREL DOMAIN-CONTAINING PROTEIN"/>
    <property type="match status" value="1"/>
</dbReference>
<comment type="caution">
    <text evidence="3">The sequence shown here is derived from an EMBL/GenBank/DDBJ whole genome shotgun (WGS) entry which is preliminary data.</text>
</comment>
<dbReference type="InterPro" id="IPR013097">
    <property type="entry name" value="Dabb"/>
</dbReference>
<reference evidence="3 4" key="1">
    <citation type="submission" date="2014-02" db="EMBL/GenBank/DDBJ databases">
        <title>Draft genome sequence of Rickettsia buchneri sp. nov. ISO7T.</title>
        <authorList>
            <person name="Felsheim R.F."/>
            <person name="Kurtti T.J."/>
            <person name="Munderloh U.G."/>
        </authorList>
    </citation>
    <scope>NUCLEOTIDE SEQUENCE [LARGE SCALE GENOMIC DNA]</scope>
    <source>
        <strain evidence="3 4">ISO7</strain>
    </source>
</reference>
<accession>A0A8E1C0L0</accession>
<organism evidence="3 4">
    <name type="scientific">Rickettsia tamurae subsp. buchneri</name>
    <dbReference type="NCBI Taxonomy" id="1462938"/>
    <lineage>
        <taxon>Bacteria</taxon>
        <taxon>Pseudomonadati</taxon>
        <taxon>Pseudomonadota</taxon>
        <taxon>Alphaproteobacteria</taxon>
        <taxon>Rickettsiales</taxon>
        <taxon>Rickettsiaceae</taxon>
        <taxon>Rickettsieae</taxon>
        <taxon>Rickettsia</taxon>
        <taxon>spotted fever group</taxon>
    </lineage>
</organism>
<dbReference type="InterPro" id="IPR044662">
    <property type="entry name" value="HS1/DABB1-like"/>
</dbReference>
<name>A0A8E1C0L0_9RICK</name>
<dbReference type="AlphaFoldDB" id="A0A8E1C0L0"/>
<dbReference type="EMBL" id="JFKF01000028">
    <property type="protein sequence ID" value="KDO03502.1"/>
    <property type="molecule type" value="Genomic_DNA"/>
</dbReference>
<protein>
    <submittedName>
        <fullName evidence="3">Stress responsive A/B Barrel Domain protein</fullName>
    </submittedName>
</protein>
<dbReference type="Pfam" id="PF07876">
    <property type="entry name" value="Dabb"/>
    <property type="match status" value="1"/>
</dbReference>
<feature type="domain" description="Stress-response A/B barrel" evidence="2">
    <location>
        <begin position="2"/>
        <end position="102"/>
    </location>
</feature>
<dbReference type="RefSeq" id="WP_008580350.1">
    <property type="nucleotide sequence ID" value="NZ_CP113531.1"/>
</dbReference>
<dbReference type="Proteomes" id="UP000027161">
    <property type="component" value="Unassembled WGS sequence"/>
</dbReference>
<dbReference type="PANTHER" id="PTHR33178">
    <property type="match status" value="1"/>
</dbReference>
<evidence type="ECO:0000256" key="1">
    <source>
        <dbReference type="ARBA" id="ARBA00011738"/>
    </source>
</evidence>
<sequence length="104" mass="12051">MLKHIVLFKFAITASERQIEQALAKLGNLKNTTIPQIKSFSFGRNCSPENLNKSFSYAFVMEFLSEEDREDYLKHHDHIRVASDDIMHLTEDGINSVIVLDYKF</sequence>
<gene>
    <name evidence="3" type="ORF">REISMN_01325</name>
</gene>
<evidence type="ECO:0000313" key="3">
    <source>
        <dbReference type="EMBL" id="KDO03502.1"/>
    </source>
</evidence>
<evidence type="ECO:0000259" key="2">
    <source>
        <dbReference type="PROSITE" id="PS51502"/>
    </source>
</evidence>
<dbReference type="SUPFAM" id="SSF54909">
    <property type="entry name" value="Dimeric alpha+beta barrel"/>
    <property type="match status" value="1"/>
</dbReference>
<keyword evidence="4" id="KW-1185">Reference proteome</keyword>
<dbReference type="InterPro" id="IPR011008">
    <property type="entry name" value="Dimeric_a/b-barrel"/>
</dbReference>
<dbReference type="SMART" id="SM00886">
    <property type="entry name" value="Dabb"/>
    <property type="match status" value="1"/>
</dbReference>